<evidence type="ECO:0000313" key="4">
    <source>
        <dbReference type="EMBL" id="KAK7024949.1"/>
    </source>
</evidence>
<reference evidence="4 5" key="1">
    <citation type="journal article" date="2024" name="J Genomics">
        <title>Draft genome sequencing and assembly of Favolaschia claudopus CIRM-BRFM 2984 isolated from oak limbs.</title>
        <authorList>
            <person name="Navarro D."/>
            <person name="Drula E."/>
            <person name="Chaduli D."/>
            <person name="Cazenave R."/>
            <person name="Ahrendt S."/>
            <person name="Wang J."/>
            <person name="Lipzen A."/>
            <person name="Daum C."/>
            <person name="Barry K."/>
            <person name="Grigoriev I.V."/>
            <person name="Favel A."/>
            <person name="Rosso M.N."/>
            <person name="Martin F."/>
        </authorList>
    </citation>
    <scope>NUCLEOTIDE SEQUENCE [LARGE SCALE GENOMIC DNA]</scope>
    <source>
        <strain evidence="4 5">CIRM-BRFM 2984</strain>
    </source>
</reference>
<accession>A0AAW0BGG2</accession>
<keyword evidence="3" id="KW-0732">Signal</keyword>
<keyword evidence="2" id="KW-0472">Membrane</keyword>
<name>A0AAW0BGG2_9AGAR</name>
<evidence type="ECO:0000256" key="3">
    <source>
        <dbReference type="SAM" id="SignalP"/>
    </source>
</evidence>
<proteinExistence type="predicted"/>
<keyword evidence="2" id="KW-1133">Transmembrane helix</keyword>
<protein>
    <submittedName>
        <fullName evidence="4">Uncharacterized protein</fullName>
    </submittedName>
</protein>
<feature type="compositionally biased region" description="Polar residues" evidence="1">
    <location>
        <begin position="262"/>
        <end position="272"/>
    </location>
</feature>
<sequence length="448" mass="46764">MGNAHLALFSPLSLVFLLTLLALCSAVPAPAPDYTFTFLGHTVTVHTPTFPTGKSGNGNPFGNGFGHGGNPFNPFDPPKDPPAPPKTSTPTQKPTPPPAPPPPPPTSQKPDPPKSQANVVQPQKSSTPASSSHLASSSTVKQTSDSAKPTIPAGISTGSQSEPISKDPTTLPASSPTASPVSASSSKPIAAIIIPIIVVVILLLLALAALFVRRRRARARAEEAATPPMSQWLGNEKGEGAWSRLDMASRYDLASPAGSFRPNASPSPTPRTMSGGPATITPYLGAAMSVSTFTTPPASTSGHSFDEPSYARHSPEFAEDNASGMLTPSTAAPTAGHGSTPYLPDASEYAAYPFPVPPSHDPYEHTAPGDVDDRRQSSGTRNARTEDGHSLFAADSPFEMGTDFQDEPALAESRPTSLDAPRGSTLLAYTRDSRAVPDEFDPRHSQLM</sequence>
<evidence type="ECO:0000313" key="5">
    <source>
        <dbReference type="Proteomes" id="UP001362999"/>
    </source>
</evidence>
<feature type="compositionally biased region" description="Low complexity" evidence="1">
    <location>
        <begin position="125"/>
        <end position="139"/>
    </location>
</feature>
<dbReference type="EMBL" id="JAWWNJ010000034">
    <property type="protein sequence ID" value="KAK7024949.1"/>
    <property type="molecule type" value="Genomic_DNA"/>
</dbReference>
<feature type="compositionally biased region" description="Low complexity" evidence="1">
    <location>
        <begin position="171"/>
        <end position="184"/>
    </location>
</feature>
<feature type="transmembrane region" description="Helical" evidence="2">
    <location>
        <begin position="189"/>
        <end position="212"/>
    </location>
</feature>
<organism evidence="4 5">
    <name type="scientific">Favolaschia claudopus</name>
    <dbReference type="NCBI Taxonomy" id="2862362"/>
    <lineage>
        <taxon>Eukaryota</taxon>
        <taxon>Fungi</taxon>
        <taxon>Dikarya</taxon>
        <taxon>Basidiomycota</taxon>
        <taxon>Agaricomycotina</taxon>
        <taxon>Agaricomycetes</taxon>
        <taxon>Agaricomycetidae</taxon>
        <taxon>Agaricales</taxon>
        <taxon>Marasmiineae</taxon>
        <taxon>Mycenaceae</taxon>
        <taxon>Favolaschia</taxon>
    </lineage>
</organism>
<evidence type="ECO:0000256" key="2">
    <source>
        <dbReference type="SAM" id="Phobius"/>
    </source>
</evidence>
<feature type="region of interest" description="Disordered" evidence="1">
    <location>
        <begin position="256"/>
        <end position="275"/>
    </location>
</feature>
<evidence type="ECO:0000256" key="1">
    <source>
        <dbReference type="SAM" id="MobiDB-lite"/>
    </source>
</evidence>
<feature type="compositionally biased region" description="Basic and acidic residues" evidence="1">
    <location>
        <begin position="431"/>
        <end position="448"/>
    </location>
</feature>
<feature type="compositionally biased region" description="Pro residues" evidence="1">
    <location>
        <begin position="74"/>
        <end position="107"/>
    </location>
</feature>
<feature type="compositionally biased region" description="Polar residues" evidence="1">
    <location>
        <begin position="115"/>
        <end position="124"/>
    </location>
</feature>
<feature type="signal peptide" evidence="3">
    <location>
        <begin position="1"/>
        <end position="26"/>
    </location>
</feature>
<feature type="compositionally biased region" description="Gly residues" evidence="1">
    <location>
        <begin position="55"/>
        <end position="69"/>
    </location>
</feature>
<feature type="chain" id="PRO_5043328853" evidence="3">
    <location>
        <begin position="27"/>
        <end position="448"/>
    </location>
</feature>
<keyword evidence="2" id="KW-0812">Transmembrane</keyword>
<dbReference type="AlphaFoldDB" id="A0AAW0BGG2"/>
<feature type="region of interest" description="Disordered" evidence="1">
    <location>
        <begin position="319"/>
        <end position="448"/>
    </location>
</feature>
<gene>
    <name evidence="4" type="ORF">R3P38DRAFT_2951903</name>
</gene>
<comment type="caution">
    <text evidence="4">The sequence shown here is derived from an EMBL/GenBank/DDBJ whole genome shotgun (WGS) entry which is preliminary data.</text>
</comment>
<keyword evidence="5" id="KW-1185">Reference proteome</keyword>
<dbReference type="Proteomes" id="UP001362999">
    <property type="component" value="Unassembled WGS sequence"/>
</dbReference>
<feature type="region of interest" description="Disordered" evidence="1">
    <location>
        <begin position="50"/>
        <end position="184"/>
    </location>
</feature>